<dbReference type="InterPro" id="IPR036452">
    <property type="entry name" value="Ribo_hydro-like"/>
</dbReference>
<accession>A0A5C6B1N2</accession>
<protein>
    <submittedName>
        <fullName evidence="1">Inosine-uridine preferring nucleoside hydrolase</fullName>
    </submittedName>
</protein>
<keyword evidence="2" id="KW-1185">Reference proteome</keyword>
<comment type="caution">
    <text evidence="1">The sequence shown here is derived from an EMBL/GenBank/DDBJ whole genome shotgun (WGS) entry which is preliminary data.</text>
</comment>
<dbReference type="PANTHER" id="PTHR43264">
    <property type="match status" value="1"/>
</dbReference>
<keyword evidence="1" id="KW-0378">Hydrolase</keyword>
<dbReference type="Proteomes" id="UP000320176">
    <property type="component" value="Unassembled WGS sequence"/>
</dbReference>
<reference evidence="1 2" key="1">
    <citation type="submission" date="2019-02" db="EMBL/GenBank/DDBJ databases">
        <title>Deep-cultivation of Planctomycetes and their phenomic and genomic characterization uncovers novel biology.</title>
        <authorList>
            <person name="Wiegand S."/>
            <person name="Jogler M."/>
            <person name="Boedeker C."/>
            <person name="Pinto D."/>
            <person name="Vollmers J."/>
            <person name="Rivas-Marin E."/>
            <person name="Kohn T."/>
            <person name="Peeters S.H."/>
            <person name="Heuer A."/>
            <person name="Rast P."/>
            <person name="Oberbeckmann S."/>
            <person name="Bunk B."/>
            <person name="Jeske O."/>
            <person name="Meyerdierks A."/>
            <person name="Storesund J.E."/>
            <person name="Kallscheuer N."/>
            <person name="Luecker S."/>
            <person name="Lage O.M."/>
            <person name="Pohl T."/>
            <person name="Merkel B.J."/>
            <person name="Hornburger P."/>
            <person name="Mueller R.-W."/>
            <person name="Bruemmer F."/>
            <person name="Labrenz M."/>
            <person name="Spormann A.M."/>
            <person name="Op Den Camp H."/>
            <person name="Overmann J."/>
            <person name="Amann R."/>
            <person name="Jetten M.S.M."/>
            <person name="Mascher T."/>
            <person name="Medema M.H."/>
            <person name="Devos D.P."/>
            <person name="Kaster A.-K."/>
            <person name="Ovreas L."/>
            <person name="Rohde M."/>
            <person name="Galperin M.Y."/>
            <person name="Jogler C."/>
        </authorList>
    </citation>
    <scope>NUCLEOTIDE SEQUENCE [LARGE SCALE GENOMIC DNA]</scope>
    <source>
        <strain evidence="1 2">Pla52n</strain>
    </source>
</reference>
<proteinExistence type="predicted"/>
<dbReference type="SUPFAM" id="SSF53590">
    <property type="entry name" value="Nucleoside hydrolase"/>
    <property type="match status" value="1"/>
</dbReference>
<dbReference type="EMBL" id="SJPN01000002">
    <property type="protein sequence ID" value="TWU06225.1"/>
    <property type="molecule type" value="Genomic_DNA"/>
</dbReference>
<dbReference type="OrthoDB" id="209323at2"/>
<evidence type="ECO:0000313" key="2">
    <source>
        <dbReference type="Proteomes" id="UP000320176"/>
    </source>
</evidence>
<evidence type="ECO:0000313" key="1">
    <source>
        <dbReference type="EMBL" id="TWU06225.1"/>
    </source>
</evidence>
<dbReference type="PANTHER" id="PTHR43264:SF1">
    <property type="entry name" value="INOSINE_URIDINE-PREFERRING NUCLEOSIDE HYDROLASE DOMAIN-CONTAINING PROTEIN"/>
    <property type="match status" value="1"/>
</dbReference>
<organism evidence="1 2">
    <name type="scientific">Stieleria varia</name>
    <dbReference type="NCBI Taxonomy" id="2528005"/>
    <lineage>
        <taxon>Bacteria</taxon>
        <taxon>Pseudomonadati</taxon>
        <taxon>Planctomycetota</taxon>
        <taxon>Planctomycetia</taxon>
        <taxon>Pirellulales</taxon>
        <taxon>Pirellulaceae</taxon>
        <taxon>Stieleria</taxon>
    </lineage>
</organism>
<dbReference type="CDD" id="cd02652">
    <property type="entry name" value="nuc_hydro_2"/>
    <property type="match status" value="1"/>
</dbReference>
<dbReference type="RefSeq" id="WP_146519331.1">
    <property type="nucleotide sequence ID" value="NZ_CP151726.1"/>
</dbReference>
<sequence>MHDRVCWSGLLGFALVTAWIATDDLQGREPIPVIFDTDIAGDVDDVLALAMLHTLADRNECRIAAVTVSKTHPLNAPMVDAINHFYGRPDIPIGVTKGDYPRESKYVGLASQRDKGHVRYPHDLMRSEDAPDAVKTLRETLAAADDGGMVLIQVGLAVNVADLLESSPDEISPLTGVELVRRKVKLFSVMAGAFNPVDGEPHYLEANVRNQVPSMQRMVKQWPAEVAVIWSDFNIGIHARYPRESIARDFDYLEHHIVRESYMLHSGPNHDRPSWDLTSVLYAVRPSDGYFGLSSPGSVTVADDGFTEFANSKGGNHRYLTMDATQAARVIEVQRTLVSQPPAN</sequence>
<dbReference type="AlphaFoldDB" id="A0A5C6B1N2"/>
<dbReference type="GO" id="GO:0016799">
    <property type="term" value="F:hydrolase activity, hydrolyzing N-glycosyl compounds"/>
    <property type="evidence" value="ECO:0007669"/>
    <property type="project" value="InterPro"/>
</dbReference>
<dbReference type="Gene3D" id="3.90.245.10">
    <property type="entry name" value="Ribonucleoside hydrolase-like"/>
    <property type="match status" value="1"/>
</dbReference>
<gene>
    <name evidence="1" type="ORF">Pla52n_19450</name>
</gene>
<name>A0A5C6B1N2_9BACT</name>